<evidence type="ECO:0000259" key="5">
    <source>
        <dbReference type="PROSITE" id="PS50054"/>
    </source>
</evidence>
<reference evidence="7 8" key="1">
    <citation type="submission" date="2019-08" db="EMBL/GenBank/DDBJ databases">
        <authorList>
            <person name="Alioto T."/>
            <person name="Alioto T."/>
            <person name="Gomez Garrido J."/>
        </authorList>
    </citation>
    <scope>NUCLEOTIDE SEQUENCE [LARGE SCALE GENOMIC DNA]</scope>
</reference>
<dbReference type="FunFam" id="3.90.190.10:FF:000006">
    <property type="entry name" value="Dual specificity protein phosphatase CDC14B"/>
    <property type="match status" value="1"/>
</dbReference>
<dbReference type="PANTHER" id="PTHR23339">
    <property type="entry name" value="TYROSINE SPECIFIC PROTEIN PHOSPHATASE AND DUAL SPECIFICITY PROTEIN PHOSPHATASE"/>
    <property type="match status" value="1"/>
</dbReference>
<dbReference type="EMBL" id="CABPRJ010000952">
    <property type="protein sequence ID" value="VVC31929.1"/>
    <property type="molecule type" value="Genomic_DNA"/>
</dbReference>
<evidence type="ECO:0000313" key="8">
    <source>
        <dbReference type="Proteomes" id="UP000325440"/>
    </source>
</evidence>
<dbReference type="OrthoDB" id="266663at2759"/>
<gene>
    <name evidence="7" type="ORF">CINCED_3A011382</name>
</gene>
<evidence type="ECO:0000259" key="6">
    <source>
        <dbReference type="PROSITE" id="PS50056"/>
    </source>
</evidence>
<dbReference type="SUPFAM" id="SSF52799">
    <property type="entry name" value="(Phosphotyrosine protein) phosphatases II"/>
    <property type="match status" value="2"/>
</dbReference>
<dbReference type="GO" id="GO:0004725">
    <property type="term" value="F:protein tyrosine phosphatase activity"/>
    <property type="evidence" value="ECO:0007669"/>
    <property type="project" value="UniProtKB-EC"/>
</dbReference>
<protein>
    <recommendedName>
        <fullName evidence="2">protein-tyrosine-phosphatase</fullName>
        <ecNumber evidence="2">3.1.3.48</ecNumber>
    </recommendedName>
</protein>
<dbReference type="PROSITE" id="PS00383">
    <property type="entry name" value="TYR_PHOSPHATASE_1"/>
    <property type="match status" value="1"/>
</dbReference>
<dbReference type="PROSITE" id="PS50056">
    <property type="entry name" value="TYR_PHOSPHATASE_2"/>
    <property type="match status" value="1"/>
</dbReference>
<dbReference type="EC" id="3.1.3.48" evidence="2"/>
<dbReference type="Pfam" id="PF14671">
    <property type="entry name" value="DSPn"/>
    <property type="match status" value="1"/>
</dbReference>
<feature type="domain" description="Tyrosine-protein phosphatase" evidence="5">
    <location>
        <begin position="375"/>
        <end position="530"/>
    </location>
</feature>
<keyword evidence="8" id="KW-1185">Reference proteome</keyword>
<dbReference type="Proteomes" id="UP000325440">
    <property type="component" value="Unassembled WGS sequence"/>
</dbReference>
<evidence type="ECO:0000256" key="1">
    <source>
        <dbReference type="ARBA" id="ARBA00007315"/>
    </source>
</evidence>
<dbReference type="InterPro" id="IPR020422">
    <property type="entry name" value="TYR_PHOSPHATASE_DUAL_dom"/>
</dbReference>
<evidence type="ECO:0000256" key="4">
    <source>
        <dbReference type="ARBA" id="ARBA00022912"/>
    </source>
</evidence>
<dbReference type="InterPro" id="IPR000387">
    <property type="entry name" value="Tyr_Pase_dom"/>
</dbReference>
<dbReference type="InterPro" id="IPR029021">
    <property type="entry name" value="Prot-tyrosine_phosphatase-like"/>
</dbReference>
<comment type="similarity">
    <text evidence="1">Belongs to the protein-tyrosine phosphatase family. Non-receptor class CDC14 subfamily.</text>
</comment>
<dbReference type="InterPro" id="IPR016130">
    <property type="entry name" value="Tyr_Pase_AS"/>
</dbReference>
<dbReference type="PROSITE" id="PS50054">
    <property type="entry name" value="TYR_PHOSPHATASE_DUAL"/>
    <property type="match status" value="1"/>
</dbReference>
<organism evidence="7 8">
    <name type="scientific">Cinara cedri</name>
    <dbReference type="NCBI Taxonomy" id="506608"/>
    <lineage>
        <taxon>Eukaryota</taxon>
        <taxon>Metazoa</taxon>
        <taxon>Ecdysozoa</taxon>
        <taxon>Arthropoda</taxon>
        <taxon>Hexapoda</taxon>
        <taxon>Insecta</taxon>
        <taxon>Pterygota</taxon>
        <taxon>Neoptera</taxon>
        <taxon>Paraneoptera</taxon>
        <taxon>Hemiptera</taxon>
        <taxon>Sternorrhyncha</taxon>
        <taxon>Aphidomorpha</taxon>
        <taxon>Aphidoidea</taxon>
        <taxon>Aphididae</taxon>
        <taxon>Lachninae</taxon>
        <taxon>Cinara</taxon>
    </lineage>
</organism>
<dbReference type="AlphaFoldDB" id="A0A5E4MRB8"/>
<proteinExistence type="inferred from homology"/>
<name>A0A5E4MRB8_9HEMI</name>
<accession>A0A5E4MRB8</accession>
<evidence type="ECO:0000256" key="2">
    <source>
        <dbReference type="ARBA" id="ARBA00013064"/>
    </source>
</evidence>
<dbReference type="Gene3D" id="3.90.190.10">
    <property type="entry name" value="Protein tyrosine phosphatase superfamily"/>
    <property type="match status" value="2"/>
</dbReference>
<keyword evidence="4" id="KW-0904">Protein phosphatase</keyword>
<dbReference type="Pfam" id="PF22785">
    <property type="entry name" value="Tc-R-P"/>
    <property type="match status" value="1"/>
</dbReference>
<evidence type="ECO:0000256" key="3">
    <source>
        <dbReference type="ARBA" id="ARBA00022801"/>
    </source>
</evidence>
<feature type="domain" description="Tyrosine specific protein phosphatases" evidence="6">
    <location>
        <begin position="442"/>
        <end position="515"/>
    </location>
</feature>
<sequence length="598" mass="68802">MSVGGERRVKKATQAFCNSLTRSNLTFDGPTAVRHNIAVYGVPSSFSYANRTRQRFVRCPIERCRHARAFEPFIPARGCPPAGRAAWRFFERPSPSPNGGTTRYEKYRTRRERGPSGRGALASEHCDRGLTLRGQKFDIAALARTSISTREYLVQAGISEKRFWFLSRVRLCSREVQTRAYKMNREKNKSFHSDLIGTNRSHNFVVLIPERLYFVSYSTDCCPLDTGKYHFFRNDDYVRDNVTRRGRGGDKKYVYEPLNLGCLVDFIRDVNDKLNSVQYQNKAIVHYACTYDFRKYDDAALLIGTYAVAILNMCPKTVYAKLKNKNQRVNENSVYGYGKTSIDLYDCLSAVAMAVKHGFVNFDDFSCRRYYLSSDFTWIVPDKFVAFRGPVEGYCGRHNSLQFYVEYFKRTNVKTVVRLNRAEYNSSWFTDSGIEQVELYFKDVTAPSNAVLQAFLYIAEISPHAIGVHCRMGLGRTGTLIAAYLMEHYKATARQAVAWLRICRPGSVMGPQQPFLMDNQTMLWKTGDRLRKEIYGSKYAQASVCIHGMYRKTVIDSKNLPSNRYVQQMKRSGSRYTNNTSFDRQTKYAVKKCSDEYH</sequence>
<dbReference type="InterPro" id="IPR029260">
    <property type="entry name" value="DSPn"/>
</dbReference>
<evidence type="ECO:0000313" key="7">
    <source>
        <dbReference type="EMBL" id="VVC31929.1"/>
    </source>
</evidence>
<dbReference type="InterPro" id="IPR050561">
    <property type="entry name" value="PTP"/>
</dbReference>
<keyword evidence="3" id="KW-0378">Hydrolase</keyword>